<evidence type="ECO:0000313" key="2">
    <source>
        <dbReference type="Proteomes" id="UP000000598"/>
    </source>
</evidence>
<name>Q6CVC2_KLULA</name>
<accession>Q6CVC2</accession>
<dbReference type="HOGENOM" id="CLU_050916_0_0_1"/>
<dbReference type="Proteomes" id="UP000000598">
    <property type="component" value="Chromosome B"/>
</dbReference>
<dbReference type="eggNOG" id="ENOG502RY42">
    <property type="taxonomic scope" value="Eukaryota"/>
</dbReference>
<dbReference type="AlphaFoldDB" id="Q6CVC2"/>
<dbReference type="GO" id="GO:0034272">
    <property type="term" value="C:phosphatidylinositol 3-kinase complex, class III, type II"/>
    <property type="evidence" value="ECO:0007669"/>
    <property type="project" value="InterPro"/>
</dbReference>
<organism evidence="1 2">
    <name type="scientific">Kluyveromyces lactis (strain ATCC 8585 / CBS 2359 / DSM 70799 / NBRC 1267 / NRRL Y-1140 / WM37)</name>
    <name type="common">Yeast</name>
    <name type="synonym">Candida sphaerica</name>
    <dbReference type="NCBI Taxonomy" id="284590"/>
    <lineage>
        <taxon>Eukaryota</taxon>
        <taxon>Fungi</taxon>
        <taxon>Dikarya</taxon>
        <taxon>Ascomycota</taxon>
        <taxon>Saccharomycotina</taxon>
        <taxon>Saccharomycetes</taxon>
        <taxon>Saccharomycetales</taxon>
        <taxon>Saccharomycetaceae</taxon>
        <taxon>Kluyveromyces</taxon>
    </lineage>
</organism>
<protein>
    <submittedName>
        <fullName evidence="1">KLLA0B13145p</fullName>
    </submittedName>
</protein>
<dbReference type="EMBL" id="CR382122">
    <property type="protein sequence ID" value="CAH02510.1"/>
    <property type="molecule type" value="Genomic_DNA"/>
</dbReference>
<dbReference type="InterPro" id="IPR040939">
    <property type="entry name" value="Vps38"/>
</dbReference>
<evidence type="ECO:0000313" key="1">
    <source>
        <dbReference type="EMBL" id="CAH02510.1"/>
    </source>
</evidence>
<sequence length="335" mass="39074">MGIKIVGKYPKETVESELRDQWVELCHYKVPLRKLTWVGGKIDLRLDPNMGILEFSLFNIPIFEFEDGFYMLPGHSEYFVKGPPRQMPQGSIKQSFTFNGLLKLNKILQYISQVRCETTDVAKLMEDRYSILTQDYIYFKECIEHYKERIRRSKENLELIRAQLKKESDCVSASSSQTSISINDDYGSEYSTFAQDKAKFNLLQARKLKQSIDIIDHLKIPDFIDLGRSKVEDNAFYIDFKFVDFENILASPDKELLNCKLGYYLLIMKIITQKILFIPLPHALSFMGSNSLVDGELPFYALTKANQQHNSKLKMATARFNINVNQLRQYMEHHR</sequence>
<reference evidence="1 2" key="1">
    <citation type="journal article" date="2004" name="Nature">
        <title>Genome evolution in yeasts.</title>
        <authorList>
            <consortium name="Genolevures"/>
            <person name="Dujon B."/>
            <person name="Sherman D."/>
            <person name="Fischer G."/>
            <person name="Durrens P."/>
            <person name="Casaregola S."/>
            <person name="Lafontaine I."/>
            <person name="de Montigny J."/>
            <person name="Marck C."/>
            <person name="Neuveglise C."/>
            <person name="Talla E."/>
            <person name="Goffard N."/>
            <person name="Frangeul L."/>
            <person name="Aigle M."/>
            <person name="Anthouard V."/>
            <person name="Babour A."/>
            <person name="Barbe V."/>
            <person name="Barnay S."/>
            <person name="Blanchin S."/>
            <person name="Beckerich J.M."/>
            <person name="Beyne E."/>
            <person name="Bleykasten C."/>
            <person name="Boisrame A."/>
            <person name="Boyer J."/>
            <person name="Cattolico L."/>
            <person name="Confanioleri F."/>
            <person name="de Daruvar A."/>
            <person name="Despons L."/>
            <person name="Fabre E."/>
            <person name="Fairhead C."/>
            <person name="Ferry-Dumazet H."/>
            <person name="Groppi A."/>
            <person name="Hantraye F."/>
            <person name="Hennequin C."/>
            <person name="Jauniaux N."/>
            <person name="Joyet P."/>
            <person name="Kachouri R."/>
            <person name="Kerrest A."/>
            <person name="Koszul R."/>
            <person name="Lemaire M."/>
            <person name="Lesur I."/>
            <person name="Ma L."/>
            <person name="Muller H."/>
            <person name="Nicaud J.M."/>
            <person name="Nikolski M."/>
            <person name="Oztas S."/>
            <person name="Ozier-Kalogeropoulos O."/>
            <person name="Pellenz S."/>
            <person name="Potier S."/>
            <person name="Richard G.F."/>
            <person name="Straub M.L."/>
            <person name="Suleau A."/>
            <person name="Swennene D."/>
            <person name="Tekaia F."/>
            <person name="Wesolowski-Louvel M."/>
            <person name="Westhof E."/>
            <person name="Wirth B."/>
            <person name="Zeniou-Meyer M."/>
            <person name="Zivanovic I."/>
            <person name="Bolotin-Fukuhara M."/>
            <person name="Thierry A."/>
            <person name="Bouchier C."/>
            <person name="Caudron B."/>
            <person name="Scarpelli C."/>
            <person name="Gaillardin C."/>
            <person name="Weissenbach J."/>
            <person name="Wincker P."/>
            <person name="Souciet J.L."/>
        </authorList>
    </citation>
    <scope>NUCLEOTIDE SEQUENCE [LARGE SCALE GENOMIC DNA]</scope>
    <source>
        <strain evidence="2">ATCC 8585 / CBS 2359 / DSM 70799 / NBRC 1267 / NRRL Y-1140 / WM37</strain>
    </source>
</reference>
<dbReference type="OMA" id="AFNENIM"/>
<dbReference type="InParanoid" id="Q6CVC2"/>
<keyword evidence="2" id="KW-1185">Reference proteome</keyword>
<dbReference type="FunCoup" id="Q6CVC2">
    <property type="interactions" value="37"/>
</dbReference>
<dbReference type="Pfam" id="PF17649">
    <property type="entry name" value="VPS38"/>
    <property type="match status" value="1"/>
</dbReference>
<gene>
    <name evidence="1" type="ORF">KLLA0_B13145g</name>
</gene>
<dbReference type="STRING" id="284590.Q6CVC2"/>
<dbReference type="KEGG" id="kla:KLLA0_B13145g"/>
<proteinExistence type="predicted"/>
<dbReference type="PaxDb" id="284590-Q6CVC2"/>